<proteinExistence type="predicted"/>
<dbReference type="EMBL" id="SNZR01000011">
    <property type="protein sequence ID" value="TDR93194.1"/>
    <property type="molecule type" value="Genomic_DNA"/>
</dbReference>
<dbReference type="PRINTS" id="PR01775">
    <property type="entry name" value="GLFROXRDTASE"/>
</dbReference>
<dbReference type="Gene3D" id="3.30.360.10">
    <property type="entry name" value="Dihydrodipicolinate Reductase, domain 2"/>
    <property type="match status" value="1"/>
</dbReference>
<evidence type="ECO:0000259" key="2">
    <source>
        <dbReference type="Pfam" id="PF22725"/>
    </source>
</evidence>
<dbReference type="RefSeq" id="WP_133768216.1">
    <property type="nucleotide sequence ID" value="NZ_SNZR01000011.1"/>
</dbReference>
<dbReference type="InterPro" id="IPR008354">
    <property type="entry name" value="Glc-Fru_OxRdtase_bac"/>
</dbReference>
<dbReference type="InterPro" id="IPR055170">
    <property type="entry name" value="GFO_IDH_MocA-like_dom"/>
</dbReference>
<dbReference type="AlphaFoldDB" id="A0A4R7C406"/>
<reference evidence="3 4" key="1">
    <citation type="submission" date="2019-03" db="EMBL/GenBank/DDBJ databases">
        <title>Genomic Encyclopedia of Type Strains, Phase IV (KMG-IV): sequencing the most valuable type-strain genomes for metagenomic binning, comparative biology and taxonomic classification.</title>
        <authorList>
            <person name="Goeker M."/>
        </authorList>
    </citation>
    <scope>NUCLEOTIDE SEQUENCE [LARGE SCALE GENOMIC DNA]</scope>
    <source>
        <strain evidence="3 4">DSM 25903</strain>
    </source>
</reference>
<dbReference type="InterPro" id="IPR000683">
    <property type="entry name" value="Gfo/Idh/MocA-like_OxRdtase_N"/>
</dbReference>
<sequence length="339" mass="36944">MASTEFPKVAVVGVGIWGRNHARNHAEIGSLAAVVDKDAEAAARIAGQHGVPVRSFDEVLADPAIEGIVFALPPSQNLPLGRRAIEAGKHPFVEKPLAMNGRQGAELVALAEAADRRLMIGHILHYHPAFVALAGLVAEGRLGRILSCVSHRMDLGRIRREEDALWALGTHDVSMILRLMGADPLHVTATGGRHTHPTIADTTHVAMDFGAGAAAEIRVSWLHPFKEQRLVVIGEEAMAVFDDLQPWDTKLVLYRHRFGERDGRPFAEKADGEPVPVEPGEPLKRECLHFLASIRSGETPLTDGREGLRVLRVLERASASLADEARIKAYERIRGTPRS</sequence>
<dbReference type="InterPro" id="IPR036291">
    <property type="entry name" value="NAD(P)-bd_dom_sf"/>
</dbReference>
<feature type="domain" description="GFO/IDH/MocA-like oxidoreductase" evidence="2">
    <location>
        <begin position="131"/>
        <end position="239"/>
    </location>
</feature>
<evidence type="ECO:0000313" key="4">
    <source>
        <dbReference type="Proteomes" id="UP000295122"/>
    </source>
</evidence>
<feature type="domain" description="Gfo/Idh/MocA-like oxidoreductase N-terminal" evidence="1">
    <location>
        <begin position="8"/>
        <end position="122"/>
    </location>
</feature>
<comment type="caution">
    <text evidence="3">The sequence shown here is derived from an EMBL/GenBank/DDBJ whole genome shotgun (WGS) entry which is preliminary data.</text>
</comment>
<dbReference type="Gene3D" id="3.40.50.720">
    <property type="entry name" value="NAD(P)-binding Rossmann-like Domain"/>
    <property type="match status" value="1"/>
</dbReference>
<dbReference type="OrthoDB" id="9800846at2"/>
<dbReference type="InterPro" id="IPR051450">
    <property type="entry name" value="Gfo/Idh/MocA_Oxidoreductases"/>
</dbReference>
<dbReference type="Pfam" id="PF01408">
    <property type="entry name" value="GFO_IDH_MocA"/>
    <property type="match status" value="1"/>
</dbReference>
<dbReference type="SUPFAM" id="SSF51735">
    <property type="entry name" value="NAD(P)-binding Rossmann-fold domains"/>
    <property type="match status" value="1"/>
</dbReference>
<protein>
    <submittedName>
        <fullName evidence="3">Putative dehydrogenase</fullName>
    </submittedName>
</protein>
<dbReference type="GO" id="GO:0000166">
    <property type="term" value="F:nucleotide binding"/>
    <property type="evidence" value="ECO:0007669"/>
    <property type="project" value="InterPro"/>
</dbReference>
<organism evidence="3 4">
    <name type="scientific">Enterovirga rhinocerotis</name>
    <dbReference type="NCBI Taxonomy" id="1339210"/>
    <lineage>
        <taxon>Bacteria</taxon>
        <taxon>Pseudomonadati</taxon>
        <taxon>Pseudomonadota</taxon>
        <taxon>Alphaproteobacteria</taxon>
        <taxon>Hyphomicrobiales</taxon>
        <taxon>Methylobacteriaceae</taxon>
        <taxon>Enterovirga</taxon>
    </lineage>
</organism>
<gene>
    <name evidence="3" type="ORF">EV668_0449</name>
</gene>
<evidence type="ECO:0000313" key="3">
    <source>
        <dbReference type="EMBL" id="TDR93194.1"/>
    </source>
</evidence>
<accession>A0A4R7C406</accession>
<dbReference type="Proteomes" id="UP000295122">
    <property type="component" value="Unassembled WGS sequence"/>
</dbReference>
<keyword evidence="4" id="KW-1185">Reference proteome</keyword>
<dbReference type="SUPFAM" id="SSF55347">
    <property type="entry name" value="Glyceraldehyde-3-phosphate dehydrogenase-like, C-terminal domain"/>
    <property type="match status" value="1"/>
</dbReference>
<name>A0A4R7C406_9HYPH</name>
<dbReference type="PANTHER" id="PTHR43377:SF6">
    <property type="entry name" value="GFO_IDH_MOCA-LIKE OXIDOREDUCTASE N-TERMINAL DOMAIN-CONTAINING PROTEIN"/>
    <property type="match status" value="1"/>
</dbReference>
<evidence type="ECO:0000259" key="1">
    <source>
        <dbReference type="Pfam" id="PF01408"/>
    </source>
</evidence>
<dbReference type="Pfam" id="PF22725">
    <property type="entry name" value="GFO_IDH_MocA_C3"/>
    <property type="match status" value="1"/>
</dbReference>
<dbReference type="PANTHER" id="PTHR43377">
    <property type="entry name" value="BILIVERDIN REDUCTASE A"/>
    <property type="match status" value="1"/>
</dbReference>